<keyword evidence="2" id="KW-1185">Reference proteome</keyword>
<organism evidence="1 2">
    <name type="scientific">Paenibacillus hexagrammi</name>
    <dbReference type="NCBI Taxonomy" id="2908839"/>
    <lineage>
        <taxon>Bacteria</taxon>
        <taxon>Bacillati</taxon>
        <taxon>Bacillota</taxon>
        <taxon>Bacilli</taxon>
        <taxon>Bacillales</taxon>
        <taxon>Paenibacillaceae</taxon>
        <taxon>Paenibacillus</taxon>
    </lineage>
</organism>
<dbReference type="RefSeq" id="WP_235117814.1">
    <property type="nucleotide sequence ID" value="NZ_CP090978.1"/>
</dbReference>
<protein>
    <submittedName>
        <fullName evidence="1">Uncharacterized protein</fullName>
    </submittedName>
</protein>
<sequence length="69" mass="7591">MASLDVQFNEARERADAWPEVLAYITDAVFHFAFRSSSVRVTAPEQKSVMGGKAGEVFIPYKTALLIVG</sequence>
<evidence type="ECO:0000313" key="1">
    <source>
        <dbReference type="EMBL" id="UJF31468.1"/>
    </source>
</evidence>
<dbReference type="EMBL" id="CP090978">
    <property type="protein sequence ID" value="UJF31468.1"/>
    <property type="molecule type" value="Genomic_DNA"/>
</dbReference>
<reference evidence="1 2" key="1">
    <citation type="journal article" date="2024" name="Int. J. Syst. Evol. Microbiol.">
        <title>Paenibacillus hexagrammi sp. nov., a novel bacterium isolated from the gut content of Hexagrammos agrammus.</title>
        <authorList>
            <person name="Jung H.K."/>
            <person name="Kim D.G."/>
            <person name="Zin H."/>
            <person name="Park J."/>
            <person name="Jung H."/>
            <person name="Kim Y.O."/>
            <person name="Kong H.J."/>
            <person name="Kim J.W."/>
            <person name="Kim Y.S."/>
        </authorList>
    </citation>
    <scope>NUCLEOTIDE SEQUENCE [LARGE SCALE GENOMIC DNA]</scope>
    <source>
        <strain evidence="1 2">YPD9-1</strain>
    </source>
</reference>
<accession>A0ABY3SDH0</accession>
<gene>
    <name evidence="1" type="ORF">L0M14_16740</name>
</gene>
<proteinExistence type="predicted"/>
<name>A0ABY3SDH0_9BACL</name>
<dbReference type="Proteomes" id="UP001649230">
    <property type="component" value="Chromosome"/>
</dbReference>
<evidence type="ECO:0000313" key="2">
    <source>
        <dbReference type="Proteomes" id="UP001649230"/>
    </source>
</evidence>